<gene>
    <name evidence="1" type="ordered locus">Desru_3745</name>
</gene>
<dbReference type="AlphaFoldDB" id="F6DQ01"/>
<proteinExistence type="predicted"/>
<evidence type="ECO:0000313" key="1">
    <source>
        <dbReference type="EMBL" id="AEG61945.1"/>
    </source>
</evidence>
<keyword evidence="2" id="KW-1185">Reference proteome</keyword>
<dbReference type="Proteomes" id="UP000009234">
    <property type="component" value="Chromosome"/>
</dbReference>
<name>F6DQ01_DESRL</name>
<protein>
    <submittedName>
        <fullName evidence="1">Uncharacterized protein</fullName>
    </submittedName>
</protein>
<dbReference type="RefSeq" id="WP_013843690.1">
    <property type="nucleotide sequence ID" value="NC_015589.1"/>
</dbReference>
<dbReference type="EMBL" id="CP002780">
    <property type="protein sequence ID" value="AEG61945.1"/>
    <property type="molecule type" value="Genomic_DNA"/>
</dbReference>
<sequence length="225" mass="25673">MIHLGPFHGRNTHYTRHWIPSNGHILTGENEVILLKTLAACRVLSRNQMAELTGLNVRHSVTGLVKKGFLDEYRSDGAPPLYTLGVAGARVVKKRHSLYRTDELLRVTAANQLWIKMKKVWPGAAWDLEGSYPALLNGEQRFLVVAPRLIQGDNIYTLRAFNYIENKHRLFVVATSREHALEIARQSIPTNFVRYTWDALLKEGILFYLLEKQDLVPDTRFNPGS</sequence>
<dbReference type="KEGG" id="dru:Desru_3745"/>
<dbReference type="STRING" id="696281.Desru_3745"/>
<reference evidence="1 2" key="2">
    <citation type="journal article" date="2012" name="Stand. Genomic Sci.">
        <title>Complete genome sequence of the sulfate-reducing firmicute Desulfotomaculum ruminis type strain (DL(T)).</title>
        <authorList>
            <person name="Spring S."/>
            <person name="Visser M."/>
            <person name="Lu M."/>
            <person name="Copeland A."/>
            <person name="Lapidus A."/>
            <person name="Lucas S."/>
            <person name="Cheng J.F."/>
            <person name="Han C."/>
            <person name="Tapia R."/>
            <person name="Goodwin L.A."/>
            <person name="Pitluck S."/>
            <person name="Ivanova N."/>
            <person name="Land M."/>
            <person name="Hauser L."/>
            <person name="Larimer F."/>
            <person name="Rohde M."/>
            <person name="Goker M."/>
            <person name="Detter J.C."/>
            <person name="Kyrpides N.C."/>
            <person name="Woyke T."/>
            <person name="Schaap P.J."/>
            <person name="Plugge C.M."/>
            <person name="Muyzer G."/>
            <person name="Kuever J."/>
            <person name="Pereira I.A."/>
            <person name="Parshina S.N."/>
            <person name="Bernier-Latmani R."/>
            <person name="Stams A.J."/>
            <person name="Klenk H.P."/>
        </authorList>
    </citation>
    <scope>NUCLEOTIDE SEQUENCE [LARGE SCALE GENOMIC DNA]</scope>
    <source>
        <strain evidence="2">ATCC 23193 / DSM 2154 / NCIB 8452 / DL</strain>
    </source>
</reference>
<accession>F6DQ01</accession>
<dbReference type="HOGENOM" id="CLU_1228312_0_0_9"/>
<dbReference type="OrthoDB" id="9881556at2"/>
<reference evidence="2" key="1">
    <citation type="submission" date="2011-05" db="EMBL/GenBank/DDBJ databases">
        <title>Complete sequence of Desulfotomaculum ruminis DSM 2154.</title>
        <authorList>
            <person name="Lucas S."/>
            <person name="Copeland A."/>
            <person name="Lapidus A."/>
            <person name="Cheng J.-F."/>
            <person name="Goodwin L."/>
            <person name="Pitluck S."/>
            <person name="Lu M."/>
            <person name="Detter J.C."/>
            <person name="Han C."/>
            <person name="Tapia R."/>
            <person name="Land M."/>
            <person name="Hauser L."/>
            <person name="Kyrpides N."/>
            <person name="Ivanova N."/>
            <person name="Mikhailova N."/>
            <person name="Pagani I."/>
            <person name="Stams A.J.M."/>
            <person name="Plugge C.M."/>
            <person name="Muyzer G."/>
            <person name="Kuever J."/>
            <person name="Parshina S.N."/>
            <person name="Ivanova A.E."/>
            <person name="Nazina T.N."/>
            <person name="Brambilla E."/>
            <person name="Spring S."/>
            <person name="Klenk H.-P."/>
            <person name="Woyke T."/>
        </authorList>
    </citation>
    <scope>NUCLEOTIDE SEQUENCE [LARGE SCALE GENOMIC DNA]</scope>
    <source>
        <strain evidence="2">ATCC 23193 / DSM 2154 / NCIB 8452 / DL</strain>
    </source>
</reference>
<organism evidence="1 2">
    <name type="scientific">Desulforamulus ruminis (strain ATCC 23193 / DSM 2154 / NCIMB 8452 / DL)</name>
    <name type="common">Desulfotomaculum ruminis</name>
    <dbReference type="NCBI Taxonomy" id="696281"/>
    <lineage>
        <taxon>Bacteria</taxon>
        <taxon>Bacillati</taxon>
        <taxon>Bacillota</taxon>
        <taxon>Clostridia</taxon>
        <taxon>Eubacteriales</taxon>
        <taxon>Peptococcaceae</taxon>
        <taxon>Desulforamulus</taxon>
    </lineage>
</organism>
<evidence type="ECO:0000313" key="2">
    <source>
        <dbReference type="Proteomes" id="UP000009234"/>
    </source>
</evidence>